<reference evidence="2 3" key="1">
    <citation type="submission" date="2016-02" db="EMBL/GenBank/DDBJ databases">
        <title>Discovery of a natural microsporidian pathogen with a broad tissue tropism in Caenorhabditis elegans.</title>
        <authorList>
            <person name="Luallen R.J."/>
            <person name="Reinke A.W."/>
            <person name="Tong L."/>
            <person name="Botts M.R."/>
            <person name="Felix M.-A."/>
            <person name="Troemel E.R."/>
        </authorList>
    </citation>
    <scope>NUCLEOTIDE SEQUENCE [LARGE SCALE GENOMIC DNA]</scope>
    <source>
        <strain evidence="2 3">JUm2807</strain>
    </source>
</reference>
<sequence>MAQKHRILARIKSYKDTISLLKKRIRLLNDKIIDNGDSSVDSFEEGEIRETDPKEKRKSKHPSKTKAHEVSAKVEEMAVKAKKDINVFLKEFFDQINSMELSVQKRTLEKVSSLLDNTEKYTILHDTVLFARVLEKYQVFYQVLYPEGIEKDGSEVSAALSSIYAFISGAKSEKDVKKEAVRLLDRGASMPVFTATTIASNAFDAVTAIRLYSKVLDWDWTYNVFVREHLFSKLMDTAATFPAYVLSILYTEWNRSLAMHKSLEYVLQTLDRIAGIGSGENITDSSYTLEAQLASVLVVRQFRPGAAVKWQKKRALECSPSEKDQIDSLWKLVIV</sequence>
<dbReference type="Proteomes" id="UP000185944">
    <property type="component" value="Unassembled WGS sequence"/>
</dbReference>
<evidence type="ECO:0000313" key="2">
    <source>
        <dbReference type="EMBL" id="OAG31426.1"/>
    </source>
</evidence>
<accession>A0A177EI75</accession>
<keyword evidence="3" id="KW-1185">Reference proteome</keyword>
<dbReference type="AlphaFoldDB" id="A0A177EI75"/>
<dbReference type="InterPro" id="IPR031543">
    <property type="entry name" value="DUF5087"/>
</dbReference>
<protein>
    <submittedName>
        <fullName evidence="2">Uncharacterized protein</fullName>
    </submittedName>
</protein>
<name>A0A177EI75_9MICR</name>
<evidence type="ECO:0000313" key="3">
    <source>
        <dbReference type="Proteomes" id="UP000185944"/>
    </source>
</evidence>
<feature type="region of interest" description="Disordered" evidence="1">
    <location>
        <begin position="43"/>
        <end position="68"/>
    </location>
</feature>
<dbReference type="OrthoDB" id="2186859at2759"/>
<dbReference type="Pfam" id="PF17006">
    <property type="entry name" value="DUF5087"/>
    <property type="match status" value="2"/>
</dbReference>
<dbReference type="EMBL" id="LTDL01000016">
    <property type="protein sequence ID" value="OAG31426.1"/>
    <property type="molecule type" value="Genomic_DNA"/>
</dbReference>
<feature type="compositionally biased region" description="Basic residues" evidence="1">
    <location>
        <begin position="56"/>
        <end position="65"/>
    </location>
</feature>
<comment type="caution">
    <text evidence="2">The sequence shown here is derived from an EMBL/GenBank/DDBJ whole genome shotgun (WGS) entry which is preliminary data.</text>
</comment>
<organism evidence="2 3">
    <name type="scientific">Nematocida displodere</name>
    <dbReference type="NCBI Taxonomy" id="1805483"/>
    <lineage>
        <taxon>Eukaryota</taxon>
        <taxon>Fungi</taxon>
        <taxon>Fungi incertae sedis</taxon>
        <taxon>Microsporidia</taxon>
        <taxon>Nematocida</taxon>
    </lineage>
</organism>
<dbReference type="GeneID" id="93648303"/>
<dbReference type="RefSeq" id="XP_067545101.1">
    <property type="nucleotide sequence ID" value="XM_067689371.1"/>
</dbReference>
<dbReference type="VEuPathDB" id="MicrosporidiaDB:NEDG_01953"/>
<proteinExistence type="predicted"/>
<evidence type="ECO:0000256" key="1">
    <source>
        <dbReference type="SAM" id="MobiDB-lite"/>
    </source>
</evidence>
<gene>
    <name evidence="2" type="ORF">NEDG_01953</name>
</gene>
<feature type="compositionally biased region" description="Basic and acidic residues" evidence="1">
    <location>
        <begin position="46"/>
        <end position="55"/>
    </location>
</feature>